<dbReference type="PANTHER" id="PTHR44119">
    <property type="entry name" value="MAGNESIUM-CHELATASE SUBUNIT CHLH, CHLOROPLASTIC"/>
    <property type="match status" value="1"/>
</dbReference>
<dbReference type="EC" id="6.6.1.2" evidence="1"/>
<feature type="domain" description="CobN/magnesium chelatase" evidence="2">
    <location>
        <begin position="138"/>
        <end position="1241"/>
    </location>
</feature>
<dbReference type="CDD" id="cd10150">
    <property type="entry name" value="CobN_like"/>
    <property type="match status" value="1"/>
</dbReference>
<dbReference type="Proteomes" id="UP000323924">
    <property type="component" value="Unassembled WGS sequence"/>
</dbReference>
<dbReference type="GO" id="GO:0051116">
    <property type="term" value="F:cobaltochelatase activity"/>
    <property type="evidence" value="ECO:0007669"/>
    <property type="project" value="UniProtKB-UniRule"/>
</dbReference>
<evidence type="ECO:0000256" key="1">
    <source>
        <dbReference type="NCBIfam" id="TIGR02257"/>
    </source>
</evidence>
<dbReference type="GO" id="GO:0009236">
    <property type="term" value="P:cobalamin biosynthetic process"/>
    <property type="evidence" value="ECO:0007669"/>
    <property type="project" value="UniProtKB-UniRule"/>
</dbReference>
<name>A0AB34C3C6_9PSED</name>
<comment type="caution">
    <text evidence="3">The sequence shown here is derived from an EMBL/GenBank/DDBJ whole genome shotgun (WGS) entry which is preliminary data.</text>
</comment>
<dbReference type="EMBL" id="VWPC01000018">
    <property type="protein sequence ID" value="KAA5840319.1"/>
    <property type="molecule type" value="Genomic_DNA"/>
</dbReference>
<gene>
    <name evidence="3" type="primary">cobN</name>
    <name evidence="3" type="ORF">F2A38_18055</name>
</gene>
<organism evidence="3 4">
    <name type="scientific">Pseudomonas chlororaphis</name>
    <dbReference type="NCBI Taxonomy" id="587753"/>
    <lineage>
        <taxon>Bacteria</taxon>
        <taxon>Pseudomonadati</taxon>
        <taxon>Pseudomonadota</taxon>
        <taxon>Gammaproteobacteria</taxon>
        <taxon>Pseudomonadales</taxon>
        <taxon>Pseudomonadaceae</taxon>
        <taxon>Pseudomonas</taxon>
    </lineage>
</organism>
<proteinExistence type="predicted"/>
<dbReference type="InterPro" id="IPR011953">
    <property type="entry name" value="Cobalto_CobN"/>
</dbReference>
<dbReference type="Pfam" id="PF02514">
    <property type="entry name" value="CobN-Mg_chel"/>
    <property type="match status" value="1"/>
</dbReference>
<dbReference type="RefSeq" id="WP_150052107.1">
    <property type="nucleotide sequence ID" value="NZ_VWPC01000018.1"/>
</dbReference>
<evidence type="ECO:0000313" key="3">
    <source>
        <dbReference type="EMBL" id="KAA5840319.1"/>
    </source>
</evidence>
<reference evidence="3 4" key="1">
    <citation type="submission" date="2019-09" db="EMBL/GenBank/DDBJ databases">
        <authorList>
            <person name="Vacheron J."/>
            <person name="Dubost A."/>
            <person name="Prigent-Combaret C."/>
            <person name="Muller D."/>
        </authorList>
    </citation>
    <scope>NUCLEOTIDE SEQUENCE [LARGE SCALE GENOMIC DNA]</scope>
    <source>
        <strain evidence="3 4">JV497</strain>
    </source>
</reference>
<evidence type="ECO:0000313" key="4">
    <source>
        <dbReference type="Proteomes" id="UP000323924"/>
    </source>
</evidence>
<accession>A0AB34C3C6</accession>
<keyword evidence="3" id="KW-0436">Ligase</keyword>
<dbReference type="NCBIfam" id="TIGR02257">
    <property type="entry name" value="cobalto_cobN"/>
    <property type="match status" value="1"/>
</dbReference>
<dbReference type="PANTHER" id="PTHR44119:SF4">
    <property type="entry name" value="AEROBIC COBALTOCHELATASE SUBUNIT COBN"/>
    <property type="match status" value="1"/>
</dbReference>
<dbReference type="InterPro" id="IPR003672">
    <property type="entry name" value="CobN/Mg_chltase"/>
</dbReference>
<dbReference type="AlphaFoldDB" id="A0AB34C3C6"/>
<sequence length="1257" mass="139071">MHLLRTQPGGFVSDDNIADLGQTPAELVVLCSGDSSLALLAEAAQQLPEDYPSFRLANPMQVQNHASVDLYVDQVLRHAKVILISLHGGIAYWRYGIEQLVQLAQRGVQLILVPGDDRPDPELSDLSTVPAGDRERLWHFLRQGGMGNALNLYRCLASAWLGRDYHWSEPQTLPRTAIYHPHKSSAALSDWHADWRAGQPVAALLFYRSHLQAANTAFIDEFCRRLLAAGLNPLPIALASLKEPGCLAVVEELLDEVEAGVILNTTGFAQSSPEAPHLRPFRRDIPVIQAICAQDNEPGWRASEQGLGPRDLAMHIALPELDGRIISRPISFKDLAWRSERSQSDVVCYRSAPERMDFVAELARRWVDLARLPNAEKRIALILANYPTRDGRIGNGVGLDTPAAALNILRALHAEGYPLPAELPDSGTALIQQLLGGVSNDLDSLDLRPCQQSLALEEYLAMFDALPEANRLAVTERWGGPQNDPMFRGGRLMIAGLRFGLTFVGIQPARGYQVDPSAVYHDPDLVPPHGYLAFYFWLRQTYGAHGLIHVGKHGNLEWLPGKGVGLSESCWPDVLLGPLPNIYPFIVNDPGEGAQAKRRTQAVIIDHLMPPLTRAETYGPLRDLELLADEYYEAQLLDPRRARELQKDILKLVRVTRIDRELQLDGQLDGEADAALWLPRLDTYLCDLKESQIRDGLHVFGESPVGRLRIDTLLALLRIPRGDGRGAQSSLLRALAKAFELGFDPLDCALAEPWSGRRPQLLQDLSEQLWRTAGDTRERLELFAGRLIEAALAGEVEQLNEPGWSEVKAIIDSLREVVAPRLDACGPAEIRGLLDALGGRFVPAGPSGAPSRGRLDVLPTGRNFYSVDVRNLPTTTAWRIGFQSANLILERHLQDHGDHLRQLGLSVWGTATMRTGGDDIAQAMALMGVRPVWATGSQRVDDFEILPLSLLDRPRVDVTLRVSGFFRDAFANLIRLFDAAVQAVAALDEPDDLNPLAAKVRAEREALLQSGLDAEAAQRQAGWRIFGAKPGAYGAGVQGAIDARLWQSREDLAEVYLNWGGYAYGGADEGTAARGQFAQRLSQVQAVLQNQDNREHDLLDSNDYYQFQGGMLAAVESLSGEKAASYHGDHSQPDLPKIRSLKEELNRVIRSRAANPKWIEGVKRHGYKGAFEMAATVDNLFAFDATTELIDDHQYALLADAYLLDPATREFIRQHNPHALRDMTERLLEAQKRGMWQAPGEYREALENLLLDIEEDG</sequence>
<protein>
    <recommendedName>
        <fullName evidence="1">Cobaltochelatase subunit CobN</fullName>
        <ecNumber evidence="1">6.6.1.2</ecNumber>
    </recommendedName>
</protein>
<evidence type="ECO:0000259" key="2">
    <source>
        <dbReference type="Pfam" id="PF02514"/>
    </source>
</evidence>